<evidence type="ECO:0000256" key="13">
    <source>
        <dbReference type="ARBA" id="ARBA00023180"/>
    </source>
</evidence>
<keyword evidence="13" id="KW-0325">Glycoprotein</keyword>
<evidence type="ECO:0008006" key="27">
    <source>
        <dbReference type="Google" id="ProtNLM"/>
    </source>
</evidence>
<dbReference type="Pfam" id="PF02010">
    <property type="entry name" value="REJ"/>
    <property type="match status" value="1"/>
</dbReference>
<keyword evidence="9 17" id="KW-1133">Transmembrane helix</keyword>
<dbReference type="InterPro" id="IPR046791">
    <property type="entry name" value="Polycystin_dom"/>
</dbReference>
<evidence type="ECO:0000256" key="15">
    <source>
        <dbReference type="PROSITE-ProRule" id="PRU00152"/>
    </source>
</evidence>
<feature type="transmembrane region" description="Helical" evidence="17">
    <location>
        <begin position="4025"/>
        <end position="4050"/>
    </location>
</feature>
<feature type="domain" description="PKD" evidence="20">
    <location>
        <begin position="1031"/>
        <end position="1087"/>
    </location>
</feature>
<dbReference type="NCBIfam" id="TIGR00864">
    <property type="entry name" value="PCC"/>
    <property type="match status" value="1"/>
</dbReference>
<keyword evidence="4" id="KW-1003">Cell membrane</keyword>
<dbReference type="PROSITE" id="PS51111">
    <property type="entry name" value="REJ"/>
    <property type="match status" value="1"/>
</dbReference>
<feature type="domain" description="WSC" evidence="24">
    <location>
        <begin position="160"/>
        <end position="255"/>
    </location>
</feature>
<dbReference type="Pfam" id="PF08016">
    <property type="entry name" value="PKD_channel"/>
    <property type="match status" value="1"/>
</dbReference>
<feature type="transmembrane region" description="Helical" evidence="17">
    <location>
        <begin position="3246"/>
        <end position="3267"/>
    </location>
</feature>
<feature type="transmembrane region" description="Helical" evidence="17">
    <location>
        <begin position="3287"/>
        <end position="3309"/>
    </location>
</feature>
<dbReference type="InterPro" id="IPR000203">
    <property type="entry name" value="GPS"/>
</dbReference>
<feature type="compositionally biased region" description="Low complexity" evidence="16">
    <location>
        <begin position="4103"/>
        <end position="4135"/>
    </location>
</feature>
<dbReference type="InterPro" id="IPR016187">
    <property type="entry name" value="CTDL_fold"/>
</dbReference>
<protein>
    <recommendedName>
        <fullName evidence="27">Polycystin-1</fullName>
    </recommendedName>
</protein>
<feature type="domain" description="PKD" evidence="20">
    <location>
        <begin position="1287"/>
        <end position="1360"/>
    </location>
</feature>
<dbReference type="OrthoDB" id="6022660at2759"/>
<evidence type="ECO:0000256" key="1">
    <source>
        <dbReference type="ARBA" id="ARBA00004138"/>
    </source>
</evidence>
<evidence type="ECO:0000256" key="2">
    <source>
        <dbReference type="ARBA" id="ARBA00004651"/>
    </source>
</evidence>
<dbReference type="Pfam" id="PF01477">
    <property type="entry name" value="PLAT"/>
    <property type="match status" value="1"/>
</dbReference>
<feature type="domain" description="PKD" evidence="20">
    <location>
        <begin position="1130"/>
        <end position="1172"/>
    </location>
</feature>
<dbReference type="SMART" id="SM00082">
    <property type="entry name" value="LRRCT"/>
    <property type="match status" value="1"/>
</dbReference>
<feature type="signal peptide" evidence="18">
    <location>
        <begin position="1"/>
        <end position="36"/>
    </location>
</feature>
<dbReference type="SMART" id="SM00034">
    <property type="entry name" value="CLECT"/>
    <property type="match status" value="1"/>
</dbReference>
<keyword evidence="5" id="KW-0433">Leucine-rich repeat</keyword>
<dbReference type="PRINTS" id="PR00500">
    <property type="entry name" value="POLYCYSTIN1"/>
</dbReference>
<dbReference type="InterPro" id="IPR013783">
    <property type="entry name" value="Ig-like_fold"/>
</dbReference>
<dbReference type="InterPro" id="IPR001024">
    <property type="entry name" value="PLAT/LH2_dom"/>
</dbReference>
<dbReference type="SUPFAM" id="SSF49723">
    <property type="entry name" value="Lipase/lipooxygenase domain (PLAT/LH2 domain)"/>
    <property type="match status" value="1"/>
</dbReference>
<dbReference type="EMBL" id="JAACNH010000009">
    <property type="protein sequence ID" value="KAG8433272.1"/>
    <property type="molecule type" value="Genomic_DNA"/>
</dbReference>
<comment type="similarity">
    <text evidence="3">Belongs to the polycystin family.</text>
</comment>
<evidence type="ECO:0000259" key="21">
    <source>
        <dbReference type="PROSITE" id="PS50095"/>
    </source>
</evidence>
<dbReference type="GO" id="GO:0006816">
    <property type="term" value="P:calcium ion transport"/>
    <property type="evidence" value="ECO:0007669"/>
    <property type="project" value="TreeGrafter"/>
</dbReference>
<dbReference type="InterPro" id="IPR001304">
    <property type="entry name" value="C-type_lectin-like"/>
</dbReference>
<dbReference type="PROSITE" id="PS50093">
    <property type="entry name" value="PKD"/>
    <property type="match status" value="10"/>
</dbReference>
<feature type="domain" description="PKD" evidence="20">
    <location>
        <begin position="1457"/>
        <end position="1526"/>
    </location>
</feature>
<feature type="region of interest" description="Disordered" evidence="16">
    <location>
        <begin position="4190"/>
        <end position="4254"/>
    </location>
</feature>
<dbReference type="CDD" id="cd01752">
    <property type="entry name" value="PLAT_polycystin"/>
    <property type="match status" value="1"/>
</dbReference>
<feature type="transmembrane region" description="Helical" evidence="17">
    <location>
        <begin position="3038"/>
        <end position="3060"/>
    </location>
</feature>
<dbReference type="SMART" id="SM00308">
    <property type="entry name" value="LH2"/>
    <property type="match status" value="1"/>
</dbReference>
<evidence type="ECO:0000256" key="4">
    <source>
        <dbReference type="ARBA" id="ARBA00022475"/>
    </source>
</evidence>
<evidence type="ECO:0000259" key="23">
    <source>
        <dbReference type="PROSITE" id="PS51111"/>
    </source>
</evidence>
<feature type="transmembrane region" description="Helical" evidence="17">
    <location>
        <begin position="3917"/>
        <end position="3937"/>
    </location>
</feature>
<dbReference type="Gene3D" id="1.10.287.70">
    <property type="match status" value="1"/>
</dbReference>
<evidence type="ECO:0000256" key="5">
    <source>
        <dbReference type="ARBA" id="ARBA00022614"/>
    </source>
</evidence>
<evidence type="ECO:0000256" key="9">
    <source>
        <dbReference type="ARBA" id="ARBA00022989"/>
    </source>
</evidence>
<feature type="transmembrane region" description="Helical" evidence="17">
    <location>
        <begin position="3963"/>
        <end position="3985"/>
    </location>
</feature>
<evidence type="ECO:0000256" key="17">
    <source>
        <dbReference type="SAM" id="Phobius"/>
    </source>
</evidence>
<evidence type="ECO:0000259" key="22">
    <source>
        <dbReference type="PROSITE" id="PS50221"/>
    </source>
</evidence>
<evidence type="ECO:0000313" key="25">
    <source>
        <dbReference type="EMBL" id="KAG8433272.1"/>
    </source>
</evidence>
<dbReference type="InterPro" id="IPR042060">
    <property type="entry name" value="PLAT_polycystin1"/>
</dbReference>
<keyword evidence="14" id="KW-0966">Cell projection</keyword>
<dbReference type="InterPro" id="IPR022409">
    <property type="entry name" value="PKD/Chitinase_dom"/>
</dbReference>
<dbReference type="Pfam" id="PF00059">
    <property type="entry name" value="Lectin_C"/>
    <property type="match status" value="1"/>
</dbReference>
<dbReference type="Gene3D" id="3.80.10.10">
    <property type="entry name" value="Ribonuclease Inhibitor"/>
    <property type="match status" value="1"/>
</dbReference>
<keyword evidence="7 18" id="KW-0732">Signal</keyword>
<organism evidence="25 26">
    <name type="scientific">Hymenochirus boettgeri</name>
    <name type="common">Congo dwarf clawed frog</name>
    <dbReference type="NCBI Taxonomy" id="247094"/>
    <lineage>
        <taxon>Eukaryota</taxon>
        <taxon>Metazoa</taxon>
        <taxon>Chordata</taxon>
        <taxon>Craniata</taxon>
        <taxon>Vertebrata</taxon>
        <taxon>Euteleostomi</taxon>
        <taxon>Amphibia</taxon>
        <taxon>Batrachia</taxon>
        <taxon>Anura</taxon>
        <taxon>Pipoidea</taxon>
        <taxon>Pipidae</taxon>
        <taxon>Pipinae</taxon>
        <taxon>Hymenochirus</taxon>
    </lineage>
</organism>
<evidence type="ECO:0000256" key="3">
    <source>
        <dbReference type="ARBA" id="ARBA00007200"/>
    </source>
</evidence>
<feature type="domain" description="PLAT" evidence="21">
    <location>
        <begin position="3083"/>
        <end position="3198"/>
    </location>
</feature>
<dbReference type="InterPro" id="IPR057244">
    <property type="entry name" value="GAIN_B"/>
</dbReference>
<dbReference type="Gene3D" id="2.60.40.10">
    <property type="entry name" value="Immunoglobulins"/>
    <property type="match status" value="8"/>
</dbReference>
<dbReference type="PROSITE" id="PS51212">
    <property type="entry name" value="WSC"/>
    <property type="match status" value="1"/>
</dbReference>
<dbReference type="InterPro" id="IPR035986">
    <property type="entry name" value="PKD_dom_sf"/>
</dbReference>
<dbReference type="CDD" id="cd00146">
    <property type="entry name" value="PKD"/>
    <property type="match status" value="11"/>
</dbReference>
<evidence type="ECO:0000256" key="8">
    <source>
        <dbReference type="ARBA" id="ARBA00022737"/>
    </source>
</evidence>
<feature type="transmembrane region" description="Helical" evidence="17">
    <location>
        <begin position="3609"/>
        <end position="3628"/>
    </location>
</feature>
<dbReference type="Gene3D" id="3.10.100.10">
    <property type="entry name" value="Mannose-Binding Protein A, subunit A"/>
    <property type="match status" value="1"/>
</dbReference>
<dbReference type="PROSITE" id="PS50095">
    <property type="entry name" value="PLAT"/>
    <property type="match status" value="1"/>
</dbReference>
<dbReference type="SUPFAM" id="SSF49299">
    <property type="entry name" value="PKD domain"/>
    <property type="match status" value="13"/>
</dbReference>
<dbReference type="SUPFAM" id="SSF56436">
    <property type="entry name" value="C-type lectin-like"/>
    <property type="match status" value="1"/>
</dbReference>
<dbReference type="PROSITE" id="PS50041">
    <property type="entry name" value="C_TYPE_LECTIN_2"/>
    <property type="match status" value="1"/>
</dbReference>
<feature type="transmembrane region" description="Helical" evidence="17">
    <location>
        <begin position="3834"/>
        <end position="3854"/>
    </location>
</feature>
<dbReference type="InterPro" id="IPR013122">
    <property type="entry name" value="PKD1_2_channel"/>
</dbReference>
<keyword evidence="10" id="KW-0969">Cilium</keyword>
<dbReference type="Gene3D" id="2.60.60.20">
    <property type="entry name" value="PLAT/LH2 domain"/>
    <property type="match status" value="1"/>
</dbReference>
<feature type="transmembrane region" description="Helical" evidence="17">
    <location>
        <begin position="3522"/>
        <end position="3541"/>
    </location>
</feature>
<evidence type="ECO:0000313" key="26">
    <source>
        <dbReference type="Proteomes" id="UP000812440"/>
    </source>
</evidence>
<feature type="region of interest" description="Disordered" evidence="16">
    <location>
        <begin position="4100"/>
        <end position="4135"/>
    </location>
</feature>
<feature type="domain" description="PKD" evidence="20">
    <location>
        <begin position="936"/>
        <end position="992"/>
    </location>
</feature>
<dbReference type="GO" id="GO:0005929">
    <property type="term" value="C:cilium"/>
    <property type="evidence" value="ECO:0007669"/>
    <property type="project" value="UniProtKB-SubCell"/>
</dbReference>
<feature type="transmembrane region" description="Helical" evidence="17">
    <location>
        <begin position="3874"/>
        <end position="3897"/>
    </location>
</feature>
<keyword evidence="6 17" id="KW-0812">Transmembrane</keyword>
<dbReference type="InterPro" id="IPR000601">
    <property type="entry name" value="PKD_dom"/>
</dbReference>
<comment type="caution">
    <text evidence="15">Lacks conserved residue(s) required for the propagation of feature annotation.</text>
</comment>
<feature type="domain" description="PKD" evidence="20">
    <location>
        <begin position="1389"/>
        <end position="1444"/>
    </location>
</feature>
<feature type="transmembrane region" description="Helical" evidence="17">
    <location>
        <begin position="3495"/>
        <end position="3516"/>
    </location>
</feature>
<dbReference type="InterPro" id="IPR036392">
    <property type="entry name" value="PLAT/LH2_dom_sf"/>
</dbReference>
<dbReference type="SMART" id="SM00089">
    <property type="entry name" value="PKD"/>
    <property type="match status" value="15"/>
</dbReference>
<dbReference type="InterPro" id="IPR002889">
    <property type="entry name" value="WSC_carb-bd"/>
</dbReference>
<evidence type="ECO:0000256" key="12">
    <source>
        <dbReference type="ARBA" id="ARBA00023157"/>
    </source>
</evidence>
<feature type="domain" description="PKD" evidence="20">
    <location>
        <begin position="1213"/>
        <end position="1270"/>
    </location>
</feature>
<dbReference type="PANTHER" id="PTHR46730">
    <property type="entry name" value="POLYCYSTIN-1"/>
    <property type="match status" value="1"/>
</dbReference>
<evidence type="ECO:0000256" key="11">
    <source>
        <dbReference type="ARBA" id="ARBA00023136"/>
    </source>
</evidence>
<evidence type="ECO:0000259" key="20">
    <source>
        <dbReference type="PROSITE" id="PS50093"/>
    </source>
</evidence>
<evidence type="ECO:0000259" key="19">
    <source>
        <dbReference type="PROSITE" id="PS50041"/>
    </source>
</evidence>
<feature type="domain" description="GAIN-B" evidence="22">
    <location>
        <begin position="2834"/>
        <end position="3028"/>
    </location>
</feature>
<keyword evidence="8" id="KW-0677">Repeat</keyword>
<dbReference type="PROSITE" id="PS50221">
    <property type="entry name" value="GAIN_B"/>
    <property type="match status" value="1"/>
</dbReference>
<dbReference type="CDD" id="cd00037">
    <property type="entry name" value="CLECT"/>
    <property type="match status" value="1"/>
</dbReference>
<feature type="domain" description="PKD" evidence="20">
    <location>
        <begin position="2048"/>
        <end position="2103"/>
    </location>
</feature>
<comment type="subcellular location">
    <subcellularLocation>
        <location evidence="2">Cell membrane</location>
        <topology evidence="2">Multi-pass membrane protein</topology>
    </subcellularLocation>
    <subcellularLocation>
        <location evidence="1">Cell projection</location>
        <location evidence="1">Cilium</location>
    </subcellularLocation>
</comment>
<comment type="caution">
    <text evidence="25">The sequence shown here is derived from an EMBL/GenBank/DDBJ whole genome shotgun (WGS) entry which is preliminary data.</text>
</comment>
<dbReference type="InterPro" id="IPR014010">
    <property type="entry name" value="REJ_dom"/>
</dbReference>
<dbReference type="Pfam" id="PF18911">
    <property type="entry name" value="PKD_4"/>
    <property type="match status" value="1"/>
</dbReference>
<evidence type="ECO:0000256" key="18">
    <source>
        <dbReference type="SAM" id="SignalP"/>
    </source>
</evidence>
<dbReference type="InterPro" id="IPR000434">
    <property type="entry name" value="PC1"/>
</dbReference>
<evidence type="ECO:0000259" key="24">
    <source>
        <dbReference type="PROSITE" id="PS51212"/>
    </source>
</evidence>
<proteinExistence type="inferred from homology"/>
<dbReference type="Proteomes" id="UP000812440">
    <property type="component" value="Chromosome 9"/>
</dbReference>
<dbReference type="InterPro" id="IPR000483">
    <property type="entry name" value="Cys-rich_flank_reg_C"/>
</dbReference>
<evidence type="ECO:0000256" key="10">
    <source>
        <dbReference type="ARBA" id="ARBA00023069"/>
    </source>
</evidence>
<dbReference type="SMART" id="SM00303">
    <property type="entry name" value="GPS"/>
    <property type="match status" value="1"/>
</dbReference>
<evidence type="ECO:0000256" key="16">
    <source>
        <dbReference type="SAM" id="MobiDB-lite"/>
    </source>
</evidence>
<feature type="chain" id="PRO_5035836195" description="Polycystin-1" evidence="18">
    <location>
        <begin position="37"/>
        <end position="4308"/>
    </location>
</feature>
<sequence length="4308" mass="481227">MHCGNGHCAAQRKHGASPPALGLFLLLLLGLRSGEGLCQPCPGNCTCSNGTDPPWSCLVNCSARGLLEAGTPPVRVTELNINNNKISSLEDGIFSDLLNLSTIDLSDNPWQCDCRLSWLPRWAKETNVTVLQKDFTLCSQPLEVAGQGLLNLSFPASDCETNFISCLRNDSTGDESVLLFDRYNPAVFGNVSEEFCSSLCFVDQFTYGAVDPKHGCLCGYILPSNSSSGCRKLCETPSFLPICNLTVIQNVFKTQLSASVNHFKETYSLEDMVILQVQAPAPITPYHWDFGDQTVNTTESTISHRYSLPGIYNVTVTLLVGDRDFLIRNKVQVVGLPKELHLMCPSLVWANESLKVSVSSRGGTELTVEYNITSRGSSEVLPMCPHGSQRFPVNNHCYELISEKAGWFEAQKTCEMLGDGTLAIVSSTEVQTFLSSFISPNLPMDVWIGFNESGRSFAVESCQNWLPGQPEPSQADRCVNIGLHGRCNTDLCSAKHSYICEYRPEEIQLNADYFVVGSIPHGNWPRKTLERSNNISVPEGKVEVLVFPGLHFSKDVFLSNMEIVTEELQSPVQIKFQVFVKVENHECKSDYPTSAPSIHIVNQTPPDCEEEVDPFNITNSSLAVGSGCLPIKEPEYTTPTLPPQQKDNSVFVLHKEYYFTIPAGNATHYMAWLDDIRVQVSPEHLFVLQHDGPGPISRFLHCLSSENGIRRFEHSQWISCIPTNVLEDARDVSLAAGQSRVNMQNNSSLCSIRLTGTSEVTAPILNLNPGLRQAGWYTITTYFRNQEFKANKSCTFQVVARVSGLNVIYPAPQQDIVYIPTNNTILVLKILSGSNATASWSGSNESWTFQSVCPPAIAPLTSDCIEREDVWYSEIHLDGLGNAITDIVITVQNMVNSQSINVKVKMEEPICGLSASPFPQTRVLVNTRVNNVASVQSGTNVSFKWTVDDKPSFSYYNMVFNVIYQSAAVYKLTLTASNHVSNATVNYNVTVEKMNPMRDLVVSGVPLVAIQDQSLVLSAKILIDSAVEAIFNWTFGDGTSKVFNYSPPYNQSFPVPNPLAYQVLIENNVTHAYLKPGAYNITLCVSNMYENRSEMIHLQIQDFLTSLSVITDAVLVRRRPSIFRALVEPSPFKVLYEWNFGDGTILSNVSGPTVNYTYMNTGLYNITVRAKNFLSEILYHNLFHVYEEITGLVLFTDEPTERGFPTIINASIETGDDITWTFDFGDGCIKVCNESLIKYIYPKDGNYTVSVTASNPVNSVSDTLGVRVYVLQVLRIEPSGCILENPNVTLTAKVTGFYENYTFNWTIGNGSSVVTTYGVPSMTYNFSQSGVFPLSLIVSSQINKAYYYSNVCVEPEILNVTLLTSSPYVSLGNESYFQVTVFPFYQYRYVWDFGTDGSKQSSGTEVSYMYKVPGVYMVTVSVFNNVSANNDTTFVEVQEPVGVVSIIHNDTSILELNQTYQFTAVSNGTKVNHHWDFGDGNIQVGQTVAHSYENTGTFTIVLNSYNKVSRSKTSLNVTVKTRIQGLTMSANWTVVPLNSSVIFSAILLSGDDAQYNWILCDRCTAMNGSATIIYTFRSVGTFNVIVTAYNEINSLQYSVVIYVLEMIEGLHIVTSDLVKGCCFPTNKSLLLQAGVIEGTNISYTWDVLKNGSAIQTGYGKNFKFSTMEAGWYVLILKAVNMLGNATVSKYIEFIEIIGTMRLLAFPNPAPVNATINITMILSSGSKVEYIWYLEDGDIWFTYQSSVLYEFHSPGIKEVLAIANNTLSSVNSTIFLFIQEPVLDVSITFLDHSGDYVPTGTVLYLDGNVLKGSNVSWNWNLPEGPKGGKRLVVPFYEAGFYTITLNASNDVSWETDSRNVTVQDKIQGLRLLVSKKVVEPGENVNFTIQITAGTSVTYKLTINGDFSVLLNDTSYTHTFTKIGGYPVTVVANNEVSEERDTVMISVLEAIKDLKIVNCCDIAMPVGIEKSFVAEVTNGSLVAYTWLFDLQGHSMTSLAGKNVTYTPKVEGQLIIYLSALNDLNGLNITKVIRVQSLIMEATLKPVNTFVNRSVTFETNVLPSPRDVTFQWWFGDGSPVQVTFIRYANHTYKAAGDYLVKVNASNLISFYIFQMTITTRVLECEEPVVELALPAQVIMRRSQSNYIEAEIDLHGCFSYQTKHLWEIYRAPSCLHYHESDKVHLQNVDISRPQLVIPKLALDIGDYCFVFSVTFGDTPLSRNSFANVTMMPSKLVPIIDGGSYRVWSKSRDLVLDGMKSYDPNLVESGQTPLKYKWSCTVFTKNSGSTRCPSEFNSELGIMTILTSILQSEVEYTFFLTVGKLGMNSESTNQTVLIKRGTVPIVSLKCVSCKAQSVYEVSASSYVYLEGSCTNCHGDSHLWKWTAQSFDNKILPLDSSTTTTGDRQMNLVLRQGALKDGQGYRFTLRVTDPTMDEKGFASIDLFPNSPPAGGSCIIYPNGTVYALSRKIQFECSGWKDAEDEAGSLVFSLIVRRCKHAHCDEFWVYRGSKSEHSTHLPVGFQESDFVVDVSVVVQDQQGAAAVALNQSMIILPPTVPEGYVSFAHWLRNQTESTLHGLLKQGDPQHVTEFSLALITILNEYEAIMTKRGEPYELDLHIVRQNITEALISLKVNTVDDIRKIAATLAQCTVASKKLACTTCQVHTLNKLETMMSILQNETTQGTMTPTTIADNILNIMGDLIHLVNSNTPNKRKENLCHSNKTLSVASKAYNLSSGLMRILMKSRVLNEEPLTLQGGEILARGKRSDPLNLLCYANQTGCQFFIPQGFNSTLPDQTDIIQVMFQVDSNPYPYGFIDDYTVSTKVASMEFHTSNGSQIPVESLDSEKAITVHVANNTRNYNITAGVATIERRSSVKVDVEANSSNENAGLHIQVTYAVLDDRYKDSEMEPFITVYYHNSDHPNQYNCSDVKQIKANTLSGPDHKPYTFFLAPEAGNLSRHYYLNITNHYMWTSVDVTIGLYTSLCQYFDENDGKWKTEGIFPLEDTRPNLSVCLTQHLTAFGASLFVPPNSVMFIFPPPPPGINYIVLLTCAVCFVTYSVATIIVHKLDLIDVHKAGVIPFCGKTGSFKYEVLVKTGWGRGSGTTAHVGISLYGVDNKSGHRHLDADNTFRRNSVDIFQIATEKSLGNIWKIRLWHDNKGLSPSWYVQHVIIRDLQSNKNYFFLVNDWLSVGREDNGRRVEKEIFAASETELRRFSRIFVAELQRGISEKHVWLSMWDRPLRSRFTRVQRATCCALLIFLFLCANAVWYGVVGDKNHGDGAVSQIVPLSVDSVAVGMVTSILVYPLYLLILFLFRRARSKTCIRQSLSFFDQQSLDIDNYLDMMESSFITYTGIHGEDFAEQTKRNIPGDDTKSFIQWNTNEGMLSWPDLLSDPSIMGNSIQRLERRKTMRHLGLDVSLHPSEEDSVVIGLPHSLAHQFVASDGISSMSLPKDLRRLSRTDTDLLSDLEVAKSAKSTRPAVITDAFQRHSWLLPSWCTRIAHAISFFFLICCIVVSSWIGVSFTSSVGLVWLISGIFSFLFSFFILEPLKVVVESLYFALVVKRLHPEEEDTLVECPLVEQVSERVNKVRPPQGFALFQAREEAQKVKLLHRMLKNLVVFMLFFLVILITNYGDASSNSSVYLLQRSVRQEVGSQNFLRIRRSNEFWAWASEMLLPYLHDYHPQQRGYSTVLGAARLRQVRLKEGSSDPCSSLSTRGTCTQLFQDTSLKNSNIPSRNWSYSPPDTTGAWYWGFLSFYDSSGYIQELRGNLAENKQLLEKLQQSEWIDNITNAVFVEFSLYSPGVDMYASVTLLLEFPLAGRALPSVEIRAFPLLRLTSGAHLLLVMMVFLMMFVVYFVLSECLLIRKEGLLYFTHFWNYVQWLLTGLTICTVVVYLSGASLADQQWGRFLKDKEAFLSLHHVAFLGNIFHSLAASLLFVLSVKVAHQLRFIREWSVFGKTLSIATRELCAASGTIIGLVLVYAQVGLLLFSSSWEHFHSFGSSILTLFAAARGSINLKAPYPQHSAVPQLYFASYLVLEVWILLRVFGAILINIYRQVRLEMFRPAFELQDYEMVELFLRRLRIWMGVSKVKEFRHKVHFEGMEPLPSRSSSDSKSIRGSTPSAASDTSSSSSFSTISSQPDSLSAISTRERAELDANIQRLAPVLDTLLSQFDLVNQATEEVYRIECCLEDLQSRTSKKKSPKSGKHDAPKTRRSISNLQPSNRTEQSTAALHIRSSKRNGVGRISKDSLQVPKTPKAPQTLVENSAVCRVITVDKARGEEPTLIPMQIRNYAQNKKRKSIRTNNRVHPSVR</sequence>
<dbReference type="InterPro" id="IPR006228">
    <property type="entry name" value="Polycystin_cat"/>
</dbReference>
<dbReference type="Pfam" id="PF00801">
    <property type="entry name" value="PKD"/>
    <property type="match status" value="12"/>
</dbReference>
<dbReference type="InterPro" id="IPR002859">
    <property type="entry name" value="PKD/REJ-like"/>
</dbReference>
<accession>A0A8T2IMQ8</accession>
<dbReference type="PANTHER" id="PTHR46730:SF3">
    <property type="entry name" value="POLYCYSTIN-1"/>
    <property type="match status" value="1"/>
</dbReference>
<dbReference type="InterPro" id="IPR032675">
    <property type="entry name" value="LRR_dom_sf"/>
</dbReference>
<dbReference type="SUPFAM" id="SSF52058">
    <property type="entry name" value="L domain-like"/>
    <property type="match status" value="1"/>
</dbReference>
<feature type="domain" description="C-type lectin" evidence="19">
    <location>
        <begin position="393"/>
        <end position="501"/>
    </location>
</feature>
<evidence type="ECO:0000256" key="6">
    <source>
        <dbReference type="ARBA" id="ARBA00022692"/>
    </source>
</evidence>
<reference evidence="25" key="1">
    <citation type="thesis" date="2020" institute="ProQuest LLC" country="789 East Eisenhower Parkway, Ann Arbor, MI, USA">
        <title>Comparative Genomics and Chromosome Evolution.</title>
        <authorList>
            <person name="Mudd A.B."/>
        </authorList>
    </citation>
    <scope>NUCLEOTIDE SEQUENCE</scope>
    <source>
        <strain evidence="25">Female2</strain>
        <tissue evidence="25">Blood</tissue>
    </source>
</reference>
<feature type="domain" description="PKD" evidence="20">
    <location>
        <begin position="1811"/>
        <end position="1868"/>
    </location>
</feature>
<dbReference type="Pfam" id="PF20519">
    <property type="entry name" value="Polycystin_dom"/>
    <property type="match status" value="1"/>
</dbReference>
<keyword evidence="26" id="KW-1185">Reference proteome</keyword>
<dbReference type="GO" id="GO:0005886">
    <property type="term" value="C:plasma membrane"/>
    <property type="evidence" value="ECO:0007669"/>
    <property type="project" value="UniProtKB-SubCell"/>
</dbReference>
<name>A0A8T2IMQ8_9PIPI</name>
<evidence type="ECO:0000256" key="7">
    <source>
        <dbReference type="ARBA" id="ARBA00022729"/>
    </source>
</evidence>
<dbReference type="GO" id="GO:0005261">
    <property type="term" value="F:monoatomic cation channel activity"/>
    <property type="evidence" value="ECO:0007669"/>
    <property type="project" value="TreeGrafter"/>
</dbReference>
<keyword evidence="11 17" id="KW-0472">Membrane</keyword>
<evidence type="ECO:0000256" key="14">
    <source>
        <dbReference type="ARBA" id="ARBA00023273"/>
    </source>
</evidence>
<dbReference type="InterPro" id="IPR016186">
    <property type="entry name" value="C-type_lectin-like/link_sf"/>
</dbReference>
<feature type="domain" description="PKD" evidence="20">
    <location>
        <begin position="282"/>
        <end position="318"/>
    </location>
</feature>
<keyword evidence="12" id="KW-1015">Disulfide bond</keyword>
<gene>
    <name evidence="25" type="ORF">GDO86_017528</name>
</gene>
<feature type="compositionally biased region" description="Polar residues" evidence="16">
    <location>
        <begin position="4211"/>
        <end position="4226"/>
    </location>
</feature>
<dbReference type="FunFam" id="2.60.60.20:FF:000012">
    <property type="entry name" value="polycystin-1 isoform X2"/>
    <property type="match status" value="1"/>
</dbReference>
<feature type="domain" description="REJ" evidence="23">
    <location>
        <begin position="2121"/>
        <end position="2813"/>
    </location>
</feature>